<reference evidence="2 3" key="1">
    <citation type="submission" date="2019-07" db="EMBL/GenBank/DDBJ databases">
        <title>Whole genome shotgun sequence of Cellulomonas xylanilytica NBRC 101102.</title>
        <authorList>
            <person name="Hosoyama A."/>
            <person name="Uohara A."/>
            <person name="Ohji S."/>
            <person name="Ichikawa N."/>
        </authorList>
    </citation>
    <scope>NUCLEOTIDE SEQUENCE [LARGE SCALE GENOMIC DNA]</scope>
    <source>
        <strain evidence="2 3">NBRC 101102</strain>
    </source>
</reference>
<accession>A0A510V2T7</accession>
<evidence type="ECO:0000313" key="2">
    <source>
        <dbReference type="EMBL" id="GEK19620.1"/>
    </source>
</evidence>
<gene>
    <name evidence="2" type="ORF">CXY01_01400</name>
</gene>
<feature type="compositionally biased region" description="Basic and acidic residues" evidence="1">
    <location>
        <begin position="59"/>
        <end position="68"/>
    </location>
</feature>
<evidence type="ECO:0000313" key="3">
    <source>
        <dbReference type="Proteomes" id="UP000321118"/>
    </source>
</evidence>
<comment type="caution">
    <text evidence="2">The sequence shown here is derived from an EMBL/GenBank/DDBJ whole genome shotgun (WGS) entry which is preliminary data.</text>
</comment>
<feature type="region of interest" description="Disordered" evidence="1">
    <location>
        <begin position="1"/>
        <end position="68"/>
    </location>
</feature>
<dbReference type="EMBL" id="BJUB01000001">
    <property type="protein sequence ID" value="GEK19620.1"/>
    <property type="molecule type" value="Genomic_DNA"/>
</dbReference>
<dbReference type="Proteomes" id="UP000321118">
    <property type="component" value="Unassembled WGS sequence"/>
</dbReference>
<protein>
    <submittedName>
        <fullName evidence="2">Uncharacterized protein</fullName>
    </submittedName>
</protein>
<dbReference type="AlphaFoldDB" id="A0A510V2T7"/>
<sequence length="68" mass="6994">MAAAESSPALSRTRRWVSGPPRASSTGVRRRAGAERRGRLGAGAGSGWSDAVAGAEPFPRGELDMGRA</sequence>
<evidence type="ECO:0000256" key="1">
    <source>
        <dbReference type="SAM" id="MobiDB-lite"/>
    </source>
</evidence>
<organism evidence="2 3">
    <name type="scientific">Cellulomonas xylanilytica</name>
    <dbReference type="NCBI Taxonomy" id="233583"/>
    <lineage>
        <taxon>Bacteria</taxon>
        <taxon>Bacillati</taxon>
        <taxon>Actinomycetota</taxon>
        <taxon>Actinomycetes</taxon>
        <taxon>Micrococcales</taxon>
        <taxon>Cellulomonadaceae</taxon>
        <taxon>Cellulomonas</taxon>
    </lineage>
</organism>
<name>A0A510V2T7_9CELL</name>
<keyword evidence="3" id="KW-1185">Reference proteome</keyword>
<proteinExistence type="predicted"/>